<organism evidence="1 2">
    <name type="scientific">Halobacteriovorax marinus</name>
    <dbReference type="NCBI Taxonomy" id="97084"/>
    <lineage>
        <taxon>Bacteria</taxon>
        <taxon>Pseudomonadati</taxon>
        <taxon>Bdellovibrionota</taxon>
        <taxon>Bacteriovoracia</taxon>
        <taxon>Bacteriovoracales</taxon>
        <taxon>Halobacteriovoraceae</taxon>
        <taxon>Halobacteriovorax</taxon>
    </lineage>
</organism>
<accession>A0A1Y5F6I1</accession>
<evidence type="ECO:0000313" key="2">
    <source>
        <dbReference type="Proteomes" id="UP000196531"/>
    </source>
</evidence>
<protein>
    <submittedName>
        <fullName evidence="1">Uncharacterized protein</fullName>
    </submittedName>
</protein>
<comment type="caution">
    <text evidence="1">The sequence shown here is derived from an EMBL/GenBank/DDBJ whole genome shotgun (WGS) entry which is preliminary data.</text>
</comment>
<dbReference type="Proteomes" id="UP000196531">
    <property type="component" value="Unassembled WGS sequence"/>
</dbReference>
<reference evidence="2" key="1">
    <citation type="journal article" date="2017" name="Proc. Natl. Acad. Sci. U.S.A.">
        <title>Simulation of Deepwater Horizon oil plume reveals substrate specialization within a complex community of hydrocarbon-degraders.</title>
        <authorList>
            <person name="Hu P."/>
            <person name="Dubinsky E.A."/>
            <person name="Probst A.J."/>
            <person name="Wang J."/>
            <person name="Sieber C.M.K."/>
            <person name="Tom L.M."/>
            <person name="Gardinali P."/>
            <person name="Banfield J.F."/>
            <person name="Atlas R.M."/>
            <person name="Andersen G.L."/>
        </authorList>
    </citation>
    <scope>NUCLEOTIDE SEQUENCE [LARGE SCALE GENOMIC DNA]</scope>
</reference>
<proteinExistence type="predicted"/>
<dbReference type="AlphaFoldDB" id="A0A1Y5F6I1"/>
<name>A0A1Y5F6I1_9BACT</name>
<gene>
    <name evidence="1" type="ORF">A9Q84_09165</name>
</gene>
<evidence type="ECO:0000313" key="1">
    <source>
        <dbReference type="EMBL" id="OUR96508.1"/>
    </source>
</evidence>
<dbReference type="EMBL" id="MAAO01000006">
    <property type="protein sequence ID" value="OUR96508.1"/>
    <property type="molecule type" value="Genomic_DNA"/>
</dbReference>
<sequence length="78" mass="9175">MFFLDIDLRSSVIYLVPFKQDKSAPYLISVAHRHVADNLLRKLNAGLIPIPPDSKYYLLKEEVLLNKLRLINYEYIVR</sequence>